<name>G2G8T1_9ACTN</name>
<sequence length="31" mass="3483">MPETSPRDPLANLEAFESGAFRVAHVARRRT</sequence>
<comment type="caution">
    <text evidence="1">The sequence shown here is derived from an EMBL/GenBank/DDBJ whole genome shotgun (WGS) entry which is preliminary data.</text>
</comment>
<dbReference type="AlphaFoldDB" id="G2G8T1"/>
<accession>G2G8T1</accession>
<gene>
    <name evidence="1" type="ORF">SZN_09496</name>
</gene>
<keyword evidence="2" id="KW-1185">Reference proteome</keyword>
<proteinExistence type="predicted"/>
<protein>
    <submittedName>
        <fullName evidence="1">Uncharacterized protein</fullName>
    </submittedName>
</protein>
<dbReference type="Proteomes" id="UP000004217">
    <property type="component" value="Unassembled WGS sequence"/>
</dbReference>
<organism evidence="1 2">
    <name type="scientific">Streptomyces zinciresistens K42</name>
    <dbReference type="NCBI Taxonomy" id="700597"/>
    <lineage>
        <taxon>Bacteria</taxon>
        <taxon>Bacillati</taxon>
        <taxon>Actinomycetota</taxon>
        <taxon>Actinomycetes</taxon>
        <taxon>Kitasatosporales</taxon>
        <taxon>Streptomycetaceae</taxon>
        <taxon>Streptomyces</taxon>
    </lineage>
</organism>
<dbReference type="EMBL" id="AGBF01000019">
    <property type="protein sequence ID" value="EGX60146.1"/>
    <property type="molecule type" value="Genomic_DNA"/>
</dbReference>
<reference evidence="1 2" key="1">
    <citation type="submission" date="2011-08" db="EMBL/GenBank/DDBJ databases">
        <authorList>
            <person name="Lin Y."/>
            <person name="Hao X."/>
            <person name="Johnstone L."/>
            <person name="Miller S.J."/>
            <person name="Wei G."/>
            <person name="Rensing C."/>
        </authorList>
    </citation>
    <scope>NUCLEOTIDE SEQUENCE [LARGE SCALE GENOMIC DNA]</scope>
    <source>
        <strain evidence="1 2">K42</strain>
    </source>
</reference>
<evidence type="ECO:0000313" key="1">
    <source>
        <dbReference type="EMBL" id="EGX60146.1"/>
    </source>
</evidence>
<evidence type="ECO:0000313" key="2">
    <source>
        <dbReference type="Proteomes" id="UP000004217"/>
    </source>
</evidence>